<accession>A0ABX2GKD6</accession>
<dbReference type="EMBL" id="JAAIPF010000004">
    <property type="protein sequence ID" value="NSF72826.1"/>
    <property type="molecule type" value="Genomic_DNA"/>
</dbReference>
<evidence type="ECO:0000313" key="1">
    <source>
        <dbReference type="EMBL" id="NSF72826.1"/>
    </source>
</evidence>
<protein>
    <submittedName>
        <fullName evidence="1">Uncharacterized protein</fullName>
    </submittedName>
</protein>
<evidence type="ECO:0000313" key="2">
    <source>
        <dbReference type="Proteomes" id="UP000822152"/>
    </source>
</evidence>
<reference evidence="1 2" key="1">
    <citation type="journal article" date="2020" name="Cell Host Microbe">
        <title>Functional and Genomic Variation between Human-Derived Isolates of Lachnospiraceae Reveals Inter- and Intra-Species Diversity.</title>
        <authorList>
            <person name="Sorbara M.T."/>
            <person name="Littmann E.R."/>
            <person name="Fontana E."/>
            <person name="Moody T.U."/>
            <person name="Kohout C.E."/>
            <person name="Gjonbalaj M."/>
            <person name="Eaton V."/>
            <person name="Seok R."/>
            <person name="Leiner I.M."/>
            <person name="Pamer E.G."/>
        </authorList>
    </citation>
    <scope>NUCLEOTIDE SEQUENCE [LARGE SCALE GENOMIC DNA]</scope>
    <source>
        <strain evidence="1 2">MSK.20.11</strain>
    </source>
</reference>
<sequence>MKDPLNNNLNDNWINNPKLADIDKTKLEMLRSLASQGNTKGAGELLPFLLGAASQGKKSGMNFSASEISTIIDVLKAGKSPQEIQKLDKVVQLMKMIR</sequence>
<gene>
    <name evidence="1" type="ORF">G4952_03110</name>
</gene>
<proteinExistence type="predicted"/>
<comment type="caution">
    <text evidence="1">The sequence shown here is derived from an EMBL/GenBank/DDBJ whole genome shotgun (WGS) entry which is preliminary data.</text>
</comment>
<dbReference type="RefSeq" id="WP_173742571.1">
    <property type="nucleotide sequence ID" value="NZ_JAAIPF010000004.1"/>
</dbReference>
<organism evidence="1 2">
    <name type="scientific">Blautia wexlerae</name>
    <dbReference type="NCBI Taxonomy" id="418240"/>
    <lineage>
        <taxon>Bacteria</taxon>
        <taxon>Bacillati</taxon>
        <taxon>Bacillota</taxon>
        <taxon>Clostridia</taxon>
        <taxon>Lachnospirales</taxon>
        <taxon>Lachnospiraceae</taxon>
        <taxon>Blautia</taxon>
    </lineage>
</organism>
<name>A0ABX2GKD6_9FIRM</name>
<keyword evidence="2" id="KW-1185">Reference proteome</keyword>
<dbReference type="Proteomes" id="UP000822152">
    <property type="component" value="Unassembled WGS sequence"/>
</dbReference>